<protein>
    <recommendedName>
        <fullName evidence="5">Peptidase M50</fullName>
    </recommendedName>
</protein>
<reference evidence="3 4" key="1">
    <citation type="journal article" date="2019" name="Int. J. Syst. Evol. Microbiol.">
        <title>The Global Catalogue of Microorganisms (GCM) 10K type strain sequencing project: providing services to taxonomists for standard genome sequencing and annotation.</title>
        <authorList>
            <consortium name="The Broad Institute Genomics Platform"/>
            <consortium name="The Broad Institute Genome Sequencing Center for Infectious Disease"/>
            <person name="Wu L."/>
            <person name="Ma J."/>
        </authorList>
    </citation>
    <scope>NUCLEOTIDE SEQUENCE [LARGE SCALE GENOMIC DNA]</scope>
    <source>
        <strain evidence="3 4">JCM 10673</strain>
    </source>
</reference>
<keyword evidence="2" id="KW-0812">Transmembrane</keyword>
<feature type="compositionally biased region" description="Polar residues" evidence="1">
    <location>
        <begin position="1"/>
        <end position="12"/>
    </location>
</feature>
<dbReference type="EMBL" id="BAAAHG010000017">
    <property type="protein sequence ID" value="GAA0913090.1"/>
    <property type="molecule type" value="Genomic_DNA"/>
</dbReference>
<feature type="compositionally biased region" description="Basic and acidic residues" evidence="1">
    <location>
        <begin position="68"/>
        <end position="79"/>
    </location>
</feature>
<dbReference type="CDD" id="cd05709">
    <property type="entry name" value="S2P-M50"/>
    <property type="match status" value="1"/>
</dbReference>
<evidence type="ECO:0000313" key="3">
    <source>
        <dbReference type="EMBL" id="GAA0913090.1"/>
    </source>
</evidence>
<comment type="caution">
    <text evidence="3">The sequence shown here is derived from an EMBL/GenBank/DDBJ whole genome shotgun (WGS) entry which is preliminary data.</text>
</comment>
<evidence type="ECO:0000256" key="1">
    <source>
        <dbReference type="SAM" id="MobiDB-lite"/>
    </source>
</evidence>
<accession>A0ABN1NP53</accession>
<keyword evidence="2" id="KW-1133">Transmembrane helix</keyword>
<keyword evidence="2" id="KW-0472">Membrane</keyword>
<feature type="transmembrane region" description="Helical" evidence="2">
    <location>
        <begin position="221"/>
        <end position="239"/>
    </location>
</feature>
<evidence type="ECO:0000313" key="4">
    <source>
        <dbReference type="Proteomes" id="UP001501005"/>
    </source>
</evidence>
<sequence length="445" mass="48027">MSTTDHSATGRSASDRPASGRPVADRSAADHSAIGRPSTDRSAADHSAIGRPSPDRSATDRSTTGRSTADHSAADRSAADRSAAVRAYRPALRPGVMISPPLLRGPRTVHLIKHPVSGAAFEVGPKEHFVISRLDGTRTFDDLVSEYAARFRRRLPEEQWTRLLGLLGTRGLLAGSPDPAPPEPPPARTGTFWKGSRRTVADAHATTGRLHRLLRPLLRPWVQLPLVAAVLVMTVAVLADPAAFLDGTWALLTRPAVLVPFAVFLWFSICLHELAHGIAARHYGGVVSDIGLRWRFPAVMMYCTVDNYLFLPGLRAKLVVAAAGAYVNLVLLLPFALWWALLDPADPSRPPLTGMLFVGIVQALSNLVPLPPLDGYRMLGHALGTANLAPETRTYLVLRRRGRDAVAAYPRRARRLYASYAVTAVALVLLAATGTCTAVVLLLLR</sequence>
<organism evidence="3 4">
    <name type="scientific">Streptomyces thermoalcalitolerans</name>
    <dbReference type="NCBI Taxonomy" id="65605"/>
    <lineage>
        <taxon>Bacteria</taxon>
        <taxon>Bacillati</taxon>
        <taxon>Actinomycetota</taxon>
        <taxon>Actinomycetes</taxon>
        <taxon>Kitasatosporales</taxon>
        <taxon>Streptomycetaceae</taxon>
        <taxon>Streptomyces</taxon>
    </lineage>
</organism>
<gene>
    <name evidence="3" type="ORF">GCM10009549_25950</name>
</gene>
<keyword evidence="4" id="KW-1185">Reference proteome</keyword>
<feature type="transmembrane region" description="Helical" evidence="2">
    <location>
        <begin position="318"/>
        <end position="340"/>
    </location>
</feature>
<evidence type="ECO:0000256" key="2">
    <source>
        <dbReference type="SAM" id="Phobius"/>
    </source>
</evidence>
<name>A0ABN1NP53_9ACTN</name>
<feature type="transmembrane region" description="Helical" evidence="2">
    <location>
        <begin position="420"/>
        <end position="444"/>
    </location>
</feature>
<feature type="region of interest" description="Disordered" evidence="1">
    <location>
        <begin position="1"/>
        <end position="82"/>
    </location>
</feature>
<evidence type="ECO:0008006" key="5">
    <source>
        <dbReference type="Google" id="ProtNLM"/>
    </source>
</evidence>
<dbReference type="Proteomes" id="UP001501005">
    <property type="component" value="Unassembled WGS sequence"/>
</dbReference>
<proteinExistence type="predicted"/>
<feature type="transmembrane region" description="Helical" evidence="2">
    <location>
        <begin position="251"/>
        <end position="271"/>
    </location>
</feature>